<dbReference type="Pfam" id="PF01047">
    <property type="entry name" value="MarR"/>
    <property type="match status" value="1"/>
</dbReference>
<dbReference type="PROSITE" id="PS50995">
    <property type="entry name" value="HTH_MARR_2"/>
    <property type="match status" value="1"/>
</dbReference>
<protein>
    <submittedName>
        <fullName evidence="2">Helix turn helix multiple antibiotic resistance protein</fullName>
    </submittedName>
</protein>
<dbReference type="OrthoDB" id="5195026at2"/>
<dbReference type="SMART" id="SM00347">
    <property type="entry name" value="HTH_MARR"/>
    <property type="match status" value="1"/>
</dbReference>
<dbReference type="SUPFAM" id="SSF46785">
    <property type="entry name" value="Winged helix' DNA-binding domain"/>
    <property type="match status" value="1"/>
</dbReference>
<dbReference type="STRING" id="140314.SAMN04488076_101153"/>
<proteinExistence type="predicted"/>
<feature type="domain" description="HTH marR-type" evidence="1">
    <location>
        <begin position="1"/>
        <end position="122"/>
    </location>
</feature>
<accession>A0A143YCU2</accession>
<evidence type="ECO:0000259" key="1">
    <source>
        <dbReference type="PROSITE" id="PS50995"/>
    </source>
</evidence>
<dbReference type="PANTHER" id="PTHR33164:SF57">
    <property type="entry name" value="MARR-FAMILY TRANSCRIPTIONAL REGULATOR"/>
    <property type="match status" value="1"/>
</dbReference>
<dbReference type="EMBL" id="FJNE01000002">
    <property type="protein sequence ID" value="CZQ85704.1"/>
    <property type="molecule type" value="Genomic_DNA"/>
</dbReference>
<dbReference type="InterPro" id="IPR036388">
    <property type="entry name" value="WH-like_DNA-bd_sf"/>
</dbReference>
<dbReference type="PANTHER" id="PTHR33164">
    <property type="entry name" value="TRANSCRIPTIONAL REGULATOR, MARR FAMILY"/>
    <property type="match status" value="1"/>
</dbReference>
<name>A0A143YCU2_9LACT</name>
<dbReference type="InterPro" id="IPR039422">
    <property type="entry name" value="MarR/SlyA-like"/>
</dbReference>
<dbReference type="Proteomes" id="UP000242754">
    <property type="component" value="Unassembled WGS sequence"/>
</dbReference>
<keyword evidence="3" id="KW-1185">Reference proteome</keyword>
<dbReference type="InterPro" id="IPR000835">
    <property type="entry name" value="HTH_MarR-typ"/>
</dbReference>
<evidence type="ECO:0000313" key="2">
    <source>
        <dbReference type="EMBL" id="CZQ85704.1"/>
    </source>
</evidence>
<dbReference type="RefSeq" id="WP_087031410.1">
    <property type="nucleotide sequence ID" value="NZ_FJNE01000002.1"/>
</dbReference>
<gene>
    <name evidence="2" type="ORF">Tpal_670</name>
</gene>
<evidence type="ECO:0000313" key="3">
    <source>
        <dbReference type="Proteomes" id="UP000242754"/>
    </source>
</evidence>
<dbReference type="InterPro" id="IPR036390">
    <property type="entry name" value="WH_DNA-bd_sf"/>
</dbReference>
<dbReference type="Gene3D" id="1.10.10.10">
    <property type="entry name" value="Winged helix-like DNA-binding domain superfamily/Winged helix DNA-binding domain"/>
    <property type="match status" value="1"/>
</dbReference>
<dbReference type="AlphaFoldDB" id="A0A143YCU2"/>
<sequence>MTSLIERWIEFTRMQRSTAEVLENKLLESSKLTLNEYYVLYFLNKAKNKKMRLNDLQIEIGLSQSAMSRMISRMEDKNCGVIERHICSDDKRGVYISLTQSGINMLEKGQIIVDDVLQDLLK</sequence>
<dbReference type="GO" id="GO:0003700">
    <property type="term" value="F:DNA-binding transcription factor activity"/>
    <property type="evidence" value="ECO:0007669"/>
    <property type="project" value="InterPro"/>
</dbReference>
<reference evidence="2 3" key="1">
    <citation type="submission" date="2016-02" db="EMBL/GenBank/DDBJ databases">
        <authorList>
            <person name="Wen L."/>
            <person name="He K."/>
            <person name="Yang H."/>
        </authorList>
    </citation>
    <scope>NUCLEOTIDE SEQUENCE [LARGE SCALE GENOMIC DNA]</scope>
    <source>
        <strain evidence="2">Trichococcus palustris</strain>
    </source>
</reference>
<dbReference type="GO" id="GO:0006950">
    <property type="term" value="P:response to stress"/>
    <property type="evidence" value="ECO:0007669"/>
    <property type="project" value="TreeGrafter"/>
</dbReference>
<organism evidence="2 3">
    <name type="scientific">Trichococcus palustris</name>
    <dbReference type="NCBI Taxonomy" id="140314"/>
    <lineage>
        <taxon>Bacteria</taxon>
        <taxon>Bacillati</taxon>
        <taxon>Bacillota</taxon>
        <taxon>Bacilli</taxon>
        <taxon>Lactobacillales</taxon>
        <taxon>Carnobacteriaceae</taxon>
        <taxon>Trichococcus</taxon>
    </lineage>
</organism>